<protein>
    <recommendedName>
        <fullName evidence="3">Phage tail protein</fullName>
    </recommendedName>
</protein>
<dbReference type="Proteomes" id="UP000244450">
    <property type="component" value="Unassembled WGS sequence"/>
</dbReference>
<reference evidence="1 2" key="1">
    <citation type="submission" date="2018-04" db="EMBL/GenBank/DDBJ databases">
        <title>Chitinophaga fuyangensis sp. nov., isolated from soil in a chemical factory.</title>
        <authorList>
            <person name="Chen K."/>
        </authorList>
    </citation>
    <scope>NUCLEOTIDE SEQUENCE [LARGE SCALE GENOMIC DNA]</scope>
    <source>
        <strain evidence="1 2">LY-1</strain>
    </source>
</reference>
<evidence type="ECO:0000313" key="1">
    <source>
        <dbReference type="EMBL" id="PUZ21806.1"/>
    </source>
</evidence>
<gene>
    <name evidence="1" type="ORF">DCC81_24780</name>
</gene>
<comment type="caution">
    <text evidence="1">The sequence shown here is derived from an EMBL/GenBank/DDBJ whole genome shotgun (WGS) entry which is preliminary data.</text>
</comment>
<name>A0A2T7BBP1_9BACT</name>
<dbReference type="RefSeq" id="WP_108689455.1">
    <property type="nucleotide sequence ID" value="NZ_QCYK01000004.1"/>
</dbReference>
<accession>A0A2T7BBP1</accession>
<proteinExistence type="predicted"/>
<dbReference type="Gene3D" id="4.10.410.40">
    <property type="match status" value="1"/>
</dbReference>
<sequence>MAIVERKAPVGQYLLAIKVGATFIPIVCQTDTNLSQSLDVVDGDSKCGEDKQPGQYATRELTGTGQILLGYDADEKTSEQDLQTLFDNKTPFDWQLGPATGTAEPGDVTRTGKGFLSKLDIKYPLKDIPTFDFTVSVQGTPVIAVTPDPAP</sequence>
<dbReference type="AlphaFoldDB" id="A0A2T7BBP1"/>
<dbReference type="OrthoDB" id="674276at2"/>
<dbReference type="EMBL" id="QCYK01000004">
    <property type="protein sequence ID" value="PUZ21806.1"/>
    <property type="molecule type" value="Genomic_DNA"/>
</dbReference>
<keyword evidence="2" id="KW-1185">Reference proteome</keyword>
<organism evidence="1 2">
    <name type="scientific">Chitinophaga parva</name>
    <dbReference type="NCBI Taxonomy" id="2169414"/>
    <lineage>
        <taxon>Bacteria</taxon>
        <taxon>Pseudomonadati</taxon>
        <taxon>Bacteroidota</taxon>
        <taxon>Chitinophagia</taxon>
        <taxon>Chitinophagales</taxon>
        <taxon>Chitinophagaceae</taxon>
        <taxon>Chitinophaga</taxon>
    </lineage>
</organism>
<evidence type="ECO:0000313" key="2">
    <source>
        <dbReference type="Proteomes" id="UP000244450"/>
    </source>
</evidence>
<evidence type="ECO:0008006" key="3">
    <source>
        <dbReference type="Google" id="ProtNLM"/>
    </source>
</evidence>